<keyword evidence="1" id="KW-1133">Transmembrane helix</keyword>
<name>A0AAN6A5C6_CLODI</name>
<dbReference type="RefSeq" id="WP_077709640.1">
    <property type="nucleotide sequence ID" value="NZ_FULL01000014.1"/>
</dbReference>
<protein>
    <submittedName>
        <fullName evidence="2">Uncharacterized protein</fullName>
    </submittedName>
</protein>
<comment type="caution">
    <text evidence="2">The sequence shown here is derived from an EMBL/GenBank/DDBJ whole genome shotgun (WGS) entry which is preliminary data.</text>
</comment>
<dbReference type="EMBL" id="DAEPXK010000008">
    <property type="protein sequence ID" value="HBH1541667.1"/>
    <property type="molecule type" value="Genomic_DNA"/>
</dbReference>
<proteinExistence type="predicted"/>
<gene>
    <name evidence="2" type="ORF">KRM00_001134</name>
</gene>
<dbReference type="Gene3D" id="2.130.10.30">
    <property type="entry name" value="Regulator of chromosome condensation 1/beta-lactamase-inhibitor protein II"/>
    <property type="match status" value="1"/>
</dbReference>
<dbReference type="InterPro" id="IPR009091">
    <property type="entry name" value="RCC1/BLIP-II"/>
</dbReference>
<dbReference type="Proteomes" id="UP000878956">
    <property type="component" value="Unassembled WGS sequence"/>
</dbReference>
<accession>A0AAN6A5C6</accession>
<evidence type="ECO:0000313" key="2">
    <source>
        <dbReference type="EMBL" id="HBH1541667.1"/>
    </source>
</evidence>
<reference evidence="2" key="2">
    <citation type="submission" date="2021-06" db="EMBL/GenBank/DDBJ databases">
        <authorList>
            <consortium name="NCBI Pathogen Detection Project"/>
        </authorList>
    </citation>
    <scope>NUCLEOTIDE SEQUENCE</scope>
    <source>
        <strain evidence="2">HN1000</strain>
    </source>
</reference>
<evidence type="ECO:0000313" key="3">
    <source>
        <dbReference type="Proteomes" id="UP000878956"/>
    </source>
</evidence>
<feature type="transmembrane region" description="Helical" evidence="1">
    <location>
        <begin position="241"/>
        <end position="260"/>
    </location>
</feature>
<keyword evidence="1" id="KW-0812">Transmembrane</keyword>
<sequence>MDRFEVLKYLKFNVWHSEWPLELLKGAITKDNATGNLLLQLKMCNISDKEIKSAYFTIECFNDAGDLIDNNLKYVYQDINIKPHECLGDDIAIKINDNKTRAINIILEQIVFSDDKVHKYEREEGLIIPELDKIELLNIELLEELKKDYEEYDFQYEIKYMPNIIEKKAWSCCCGKINKLEKDKCDNCKRSKILQIKKINKNYLESIYKKSLKKKKEIEIKLEKDNRHKLKNINKNNRRKSILLISILLIFIIFIGKNIINKHTFLDEIKYKNEYNKKISVEKDNVYMLKNNGKVTHRKANGESSSIPGWENIISIASYDNSIIGIKKDGTVVSKGLGNSDSDNISKWRDIIDIECDSGTFIGLKKDGTVVATGNNDYGQCNVNNWFDVVSIEITKSTIEYMKNTTVIGIKKDGKVLLTGYDSLNHRKETDKWRDISKIKCGSYGIFGIKNNGTVVVSGSAYDIKNWKDIVDIHIGLCGIVGIKRDGTIISTDEKFNEIIKNWKDIISAEIIDNHEGISIVGINSNGNILTSSRGQNLDNIKRLEDIEYINFDDSIDNFLVGIRRDNVIFIRGINNTIDEEYNEEI</sequence>
<dbReference type="SUPFAM" id="SSF50985">
    <property type="entry name" value="RCC1/BLIP-II"/>
    <property type="match status" value="1"/>
</dbReference>
<evidence type="ECO:0000256" key="1">
    <source>
        <dbReference type="SAM" id="Phobius"/>
    </source>
</evidence>
<organism evidence="2 3">
    <name type="scientific">Clostridioides difficile</name>
    <name type="common">Peptoclostridium difficile</name>
    <dbReference type="NCBI Taxonomy" id="1496"/>
    <lineage>
        <taxon>Bacteria</taxon>
        <taxon>Bacillati</taxon>
        <taxon>Bacillota</taxon>
        <taxon>Clostridia</taxon>
        <taxon>Peptostreptococcales</taxon>
        <taxon>Peptostreptococcaceae</taxon>
        <taxon>Clostridioides</taxon>
    </lineage>
</organism>
<reference evidence="2" key="1">
    <citation type="journal article" date="2018" name="Genome Biol.">
        <title>SKESA: strategic k-mer extension for scrupulous assemblies.</title>
        <authorList>
            <person name="Souvorov A."/>
            <person name="Agarwala R."/>
            <person name="Lipman D.J."/>
        </authorList>
    </citation>
    <scope>NUCLEOTIDE SEQUENCE</scope>
    <source>
        <strain evidence="2">HN1000</strain>
    </source>
</reference>
<dbReference type="AlphaFoldDB" id="A0AAN6A5C6"/>
<keyword evidence="1" id="KW-0472">Membrane</keyword>